<dbReference type="EMBL" id="CR378677">
    <property type="protein sequence ID" value="CAG22533.1"/>
    <property type="molecule type" value="Genomic_DNA"/>
</dbReference>
<gene>
    <name evidence="1" type="ordered locus">PBPRB0660</name>
</gene>
<evidence type="ECO:0000313" key="2">
    <source>
        <dbReference type="Proteomes" id="UP000000593"/>
    </source>
</evidence>
<proteinExistence type="predicted"/>
<dbReference type="eggNOG" id="ENOG5033228">
    <property type="taxonomic scope" value="Bacteria"/>
</dbReference>
<dbReference type="Proteomes" id="UP000000593">
    <property type="component" value="Chromosome 2"/>
</dbReference>
<protein>
    <submittedName>
        <fullName evidence="1">Uncharacterized protein</fullName>
    </submittedName>
</protein>
<sequence length="178" mass="20293">MYYHDHQSVMVLITEQISKFMGIQLKNQEQHRVVVSLCLEKFVKKFGVVVNVNLLLLRRWIRMKYLSIFFLLFSSLSLASSPKCDAPTSWAPNMAYVYLLNNKVLTADKVEHDKTIVSQIASEQIANDIYRQVHHVIFTLKSGESIEVITSNEASSEECSLGSVDVFLISNKFSDRSA</sequence>
<dbReference type="HOGENOM" id="CLU_1509253_0_0_6"/>
<dbReference type="AlphaFoldDB" id="Q6LJJ7"/>
<organism evidence="1 2">
    <name type="scientific">Photobacterium profundum (strain SS9)</name>
    <dbReference type="NCBI Taxonomy" id="298386"/>
    <lineage>
        <taxon>Bacteria</taxon>
        <taxon>Pseudomonadati</taxon>
        <taxon>Pseudomonadota</taxon>
        <taxon>Gammaproteobacteria</taxon>
        <taxon>Vibrionales</taxon>
        <taxon>Vibrionaceae</taxon>
        <taxon>Photobacterium</taxon>
    </lineage>
</organism>
<keyword evidence="2" id="KW-1185">Reference proteome</keyword>
<accession>Q6LJJ7</accession>
<name>Q6LJJ7_PHOPR</name>
<evidence type="ECO:0000313" key="1">
    <source>
        <dbReference type="EMBL" id="CAG22533.1"/>
    </source>
</evidence>
<reference evidence="2" key="1">
    <citation type="journal article" date="2005" name="Science">
        <title>Life at depth: Photobacterium profundum genome sequence and expression analysis.</title>
        <authorList>
            <person name="Vezzi A."/>
            <person name="Campanaro S."/>
            <person name="D'Angelo M."/>
            <person name="Simonato F."/>
            <person name="Vitulo N."/>
            <person name="Lauro F.M."/>
            <person name="Cestaro A."/>
            <person name="Malacrida G."/>
            <person name="Simionati B."/>
            <person name="Cannata N."/>
            <person name="Romualdi C."/>
            <person name="Bartlett D.H."/>
            <person name="Valle G."/>
        </authorList>
    </citation>
    <scope>NUCLEOTIDE SEQUENCE [LARGE SCALE GENOMIC DNA]</scope>
    <source>
        <strain evidence="2">ATCC BAA-1253 / SS9</strain>
    </source>
</reference>
<dbReference type="KEGG" id="ppr:PBPRB0660"/>